<sequence>MTRLAFGLLYTASFISSAIAGSPPAVPQRAANPPLRGSPDLAGYDPSNIISDEDTTKVEYELAPGQSDDAKIGVFLNFDNIEHPQPIRGAKGGTDPGPRNDALSAMNSDLLAPPGTDHGQTISAKWPMALSHSKLGLDSAGWSRQQNTNVMPDAKLMAGVDMRLEPHAYRELHWHVASEWALMLNGSARIQAVDEDGQTFIDDVSKGDVWFFPAGVPHSIQGLEGGCEFMLVFDDGAFSEDNTFLASEVFAHNPKSVLSKNLEVPTSAFDNIPSGELFIFPGTPAPKDIEKQNITGSAGPIPKSKTYSYHWSEQEAHRVAGGSVKIVDPLTFPIAKDFSAALVSVKPGAMREIHWHPSSDEWTFFIAGKARATLFTPPNVATTYDYSAGDVAYFPQSNNHYIENVGDTDVIFLEVLQADHFSDISLGQWLGLTSPQIVKDTLKLSDETISKFPKEKPLIVAGSRETREKLAVQFVS</sequence>
<dbReference type="RefSeq" id="XP_033598033.1">
    <property type="nucleotide sequence ID" value="XM_033747358.1"/>
</dbReference>
<feature type="region of interest" description="Disordered" evidence="4">
    <location>
        <begin position="21"/>
        <end position="47"/>
    </location>
</feature>
<dbReference type="GO" id="GO:0046872">
    <property type="term" value="F:metal ion binding"/>
    <property type="evidence" value="ECO:0007669"/>
    <property type="project" value="UniProtKB-KW"/>
</dbReference>
<feature type="binding site" evidence="3">
    <location>
        <position position="218"/>
    </location>
    <ligand>
        <name>Mn(2+)</name>
        <dbReference type="ChEBI" id="CHEBI:29035"/>
        <label>1</label>
    </ligand>
</feature>
<feature type="binding site" evidence="3">
    <location>
        <position position="179"/>
    </location>
    <ligand>
        <name>Mn(2+)</name>
        <dbReference type="ChEBI" id="CHEBI:29035"/>
        <label>1</label>
    </ligand>
</feature>
<dbReference type="AlphaFoldDB" id="A0A6A6VY81"/>
<feature type="domain" description="Cupin type-1" evidence="6">
    <location>
        <begin position="309"/>
        <end position="450"/>
    </location>
</feature>
<dbReference type="GO" id="GO:0033609">
    <property type="term" value="P:oxalate metabolic process"/>
    <property type="evidence" value="ECO:0007669"/>
    <property type="project" value="InterPro"/>
</dbReference>
<evidence type="ECO:0000313" key="7">
    <source>
        <dbReference type="EMBL" id="KAF2755582.1"/>
    </source>
</evidence>
<feature type="binding site" evidence="3">
    <location>
        <position position="173"/>
    </location>
    <ligand>
        <name>Mn(2+)</name>
        <dbReference type="ChEBI" id="CHEBI:29035"/>
        <label>1</label>
    </ligand>
</feature>
<proteinExistence type="predicted"/>
<evidence type="ECO:0000256" key="5">
    <source>
        <dbReference type="SAM" id="SignalP"/>
    </source>
</evidence>
<feature type="binding site" evidence="3">
    <location>
        <position position="175"/>
    </location>
    <ligand>
        <name>Mn(2+)</name>
        <dbReference type="ChEBI" id="CHEBI:29035"/>
        <label>1</label>
    </ligand>
</feature>
<organism evidence="7 8">
    <name type="scientific">Pseudovirgaria hyperparasitica</name>
    <dbReference type="NCBI Taxonomy" id="470096"/>
    <lineage>
        <taxon>Eukaryota</taxon>
        <taxon>Fungi</taxon>
        <taxon>Dikarya</taxon>
        <taxon>Ascomycota</taxon>
        <taxon>Pezizomycotina</taxon>
        <taxon>Dothideomycetes</taxon>
        <taxon>Dothideomycetes incertae sedis</taxon>
        <taxon>Acrospermales</taxon>
        <taxon>Acrospermaceae</taxon>
        <taxon>Pseudovirgaria</taxon>
    </lineage>
</organism>
<gene>
    <name evidence="7" type="ORF">EJ05DRAFT_503041</name>
</gene>
<feature type="binding site" evidence="3">
    <location>
        <position position="356"/>
    </location>
    <ligand>
        <name>Mn(2+)</name>
        <dbReference type="ChEBI" id="CHEBI:29035"/>
        <label>2</label>
    </ligand>
</feature>
<dbReference type="EMBL" id="ML996577">
    <property type="protein sequence ID" value="KAF2755582.1"/>
    <property type="molecule type" value="Genomic_DNA"/>
</dbReference>
<dbReference type="SUPFAM" id="SSF51182">
    <property type="entry name" value="RmlC-like cupins"/>
    <property type="match status" value="1"/>
</dbReference>
<reference evidence="7" key="1">
    <citation type="journal article" date="2020" name="Stud. Mycol.">
        <title>101 Dothideomycetes genomes: a test case for predicting lifestyles and emergence of pathogens.</title>
        <authorList>
            <person name="Haridas S."/>
            <person name="Albert R."/>
            <person name="Binder M."/>
            <person name="Bloem J."/>
            <person name="Labutti K."/>
            <person name="Salamov A."/>
            <person name="Andreopoulos B."/>
            <person name="Baker S."/>
            <person name="Barry K."/>
            <person name="Bills G."/>
            <person name="Bluhm B."/>
            <person name="Cannon C."/>
            <person name="Castanera R."/>
            <person name="Culley D."/>
            <person name="Daum C."/>
            <person name="Ezra D."/>
            <person name="Gonzalez J."/>
            <person name="Henrissat B."/>
            <person name="Kuo A."/>
            <person name="Liang C."/>
            <person name="Lipzen A."/>
            <person name="Lutzoni F."/>
            <person name="Magnuson J."/>
            <person name="Mondo S."/>
            <person name="Nolan M."/>
            <person name="Ohm R."/>
            <person name="Pangilinan J."/>
            <person name="Park H.-J."/>
            <person name="Ramirez L."/>
            <person name="Alfaro M."/>
            <person name="Sun H."/>
            <person name="Tritt A."/>
            <person name="Yoshinaga Y."/>
            <person name="Zwiers L.-H."/>
            <person name="Turgeon B."/>
            <person name="Goodwin S."/>
            <person name="Spatafora J."/>
            <person name="Crous P."/>
            <person name="Grigoriev I."/>
        </authorList>
    </citation>
    <scope>NUCLEOTIDE SEQUENCE</scope>
    <source>
        <strain evidence="7">CBS 121739</strain>
    </source>
</reference>
<dbReference type="CDD" id="cd20305">
    <property type="entry name" value="cupin_OxDC_C"/>
    <property type="match status" value="1"/>
</dbReference>
<dbReference type="InterPro" id="IPR014710">
    <property type="entry name" value="RmlC-like_jellyroll"/>
</dbReference>
<dbReference type="OrthoDB" id="10263073at2759"/>
<keyword evidence="5" id="KW-0732">Signal</keyword>
<keyword evidence="1 3" id="KW-0479">Metal-binding</keyword>
<feature type="chain" id="PRO_5025378201" evidence="5">
    <location>
        <begin position="21"/>
        <end position="476"/>
    </location>
</feature>
<dbReference type="GeneID" id="54488412"/>
<evidence type="ECO:0000256" key="2">
    <source>
        <dbReference type="PIRSR" id="PIRSR617774-1"/>
    </source>
</evidence>
<dbReference type="SMART" id="SM00835">
    <property type="entry name" value="Cupin_1"/>
    <property type="match status" value="2"/>
</dbReference>
<evidence type="ECO:0000313" key="8">
    <source>
        <dbReference type="Proteomes" id="UP000799437"/>
    </source>
</evidence>
<evidence type="ECO:0000256" key="1">
    <source>
        <dbReference type="ARBA" id="ARBA00022723"/>
    </source>
</evidence>
<keyword evidence="8" id="KW-1185">Reference proteome</keyword>
<dbReference type="Proteomes" id="UP000799437">
    <property type="component" value="Unassembled WGS sequence"/>
</dbReference>
<feature type="binding site" evidence="3">
    <location>
        <position position="354"/>
    </location>
    <ligand>
        <name>Mn(2+)</name>
        <dbReference type="ChEBI" id="CHEBI:29035"/>
        <label>2</label>
    </ligand>
</feature>
<dbReference type="Pfam" id="PF00190">
    <property type="entry name" value="Cupin_1"/>
    <property type="match status" value="2"/>
</dbReference>
<feature type="signal peptide" evidence="5">
    <location>
        <begin position="1"/>
        <end position="20"/>
    </location>
</feature>
<dbReference type="PANTHER" id="PTHR35848">
    <property type="entry name" value="OXALATE-BINDING PROTEIN"/>
    <property type="match status" value="1"/>
</dbReference>
<dbReference type="InterPro" id="IPR006045">
    <property type="entry name" value="Cupin_1"/>
</dbReference>
<protein>
    <submittedName>
        <fullName evidence="7">Oxalate decarboxylase</fullName>
    </submittedName>
</protein>
<dbReference type="InterPro" id="IPR017774">
    <property type="entry name" value="Bicupin_oxalate_deCO2ase/Oxase"/>
</dbReference>
<feature type="domain" description="Cupin type-1" evidence="6">
    <location>
        <begin position="133"/>
        <end position="270"/>
    </location>
</feature>
<feature type="active site" description="Proton donor" evidence="2">
    <location>
        <position position="414"/>
    </location>
</feature>
<accession>A0A6A6VY81</accession>
<name>A0A6A6VY81_9PEZI</name>
<dbReference type="Gene3D" id="2.60.120.10">
    <property type="entry name" value="Jelly Rolls"/>
    <property type="match status" value="2"/>
</dbReference>
<feature type="binding site" evidence="3">
    <location>
        <position position="400"/>
    </location>
    <ligand>
        <name>Mn(2+)</name>
        <dbReference type="ChEBI" id="CHEBI:29035"/>
        <label>2</label>
    </ligand>
</feature>
<dbReference type="InterPro" id="IPR051610">
    <property type="entry name" value="GPI/OXD"/>
</dbReference>
<comment type="cofactor">
    <cofactor evidence="3">
        <name>Mn(2+)</name>
        <dbReference type="ChEBI" id="CHEBI:29035"/>
    </cofactor>
    <text evidence="3">Binds 2 manganese ions per subunit.</text>
</comment>
<evidence type="ECO:0000256" key="4">
    <source>
        <dbReference type="SAM" id="MobiDB-lite"/>
    </source>
</evidence>
<dbReference type="InterPro" id="IPR011051">
    <property type="entry name" value="RmlC_Cupin_sf"/>
</dbReference>
<evidence type="ECO:0000259" key="6">
    <source>
        <dbReference type="SMART" id="SM00835"/>
    </source>
</evidence>
<dbReference type="NCBIfam" id="TIGR03404">
    <property type="entry name" value="bicupin_oxalic"/>
    <property type="match status" value="1"/>
</dbReference>
<dbReference type="PANTHER" id="PTHR35848:SF9">
    <property type="entry name" value="SLL1358 PROTEIN"/>
    <property type="match status" value="1"/>
</dbReference>
<keyword evidence="3" id="KW-0464">Manganese</keyword>
<dbReference type="CDD" id="cd20304">
    <property type="entry name" value="cupin_OxDC_N"/>
    <property type="match status" value="1"/>
</dbReference>
<evidence type="ECO:0000256" key="3">
    <source>
        <dbReference type="PIRSR" id="PIRSR617774-2"/>
    </source>
</evidence>
<feature type="binding site" evidence="3">
    <location>
        <position position="361"/>
    </location>
    <ligand>
        <name>Mn(2+)</name>
        <dbReference type="ChEBI" id="CHEBI:29035"/>
        <label>2</label>
    </ligand>
</feature>